<dbReference type="Proteomes" id="UP000677913">
    <property type="component" value="Unassembled WGS sequence"/>
</dbReference>
<dbReference type="Gene3D" id="1.10.10.10">
    <property type="entry name" value="Winged helix-like DNA-binding domain superfamily/Winged helix DNA-binding domain"/>
    <property type="match status" value="1"/>
</dbReference>
<dbReference type="SMART" id="SM00421">
    <property type="entry name" value="HTH_LUXR"/>
    <property type="match status" value="1"/>
</dbReference>
<name>A0A8J8B9E9_9ACTN</name>
<dbReference type="InterPro" id="IPR039425">
    <property type="entry name" value="RNA_pol_sigma-70-like"/>
</dbReference>
<dbReference type="Pfam" id="PF08281">
    <property type="entry name" value="Sigma70_r4_2"/>
    <property type="match status" value="1"/>
</dbReference>
<protein>
    <submittedName>
        <fullName evidence="7">SigE family RNA polymerase sigma factor</fullName>
    </submittedName>
</protein>
<reference evidence="7" key="1">
    <citation type="submission" date="2021-04" db="EMBL/GenBank/DDBJ databases">
        <title>Genome based classification of Actinospica acidithermotolerans sp. nov., an actinobacterium isolated from an Indonesian hot spring.</title>
        <authorList>
            <person name="Kusuma A.B."/>
            <person name="Putra K.E."/>
            <person name="Nafisah S."/>
            <person name="Loh J."/>
            <person name="Nouioui I."/>
            <person name="Goodfellow M."/>
        </authorList>
    </citation>
    <scope>NUCLEOTIDE SEQUENCE</scope>
    <source>
        <strain evidence="7">DSM 45618</strain>
    </source>
</reference>
<sequence>MSFQTLATLPAPAWKDDADSSAPGSSRRAAASANAPADFAAYVAQRRSSLLRTAHQVAGDRTEAEDLLQEGLLKTYQAWHRIEDKAVVGSYLRRTMTNHQISQWRKRRVEEYPTDELPEHGYDGESMAQVEMRVAVARALMRLSARDREALSLRYYGSYTDTEIAERMGVSVGTVKSALWRALRKLRDDPALRPLAGYVSQSSEWLTESQAA</sequence>
<dbReference type="PANTHER" id="PTHR43133:SF50">
    <property type="entry name" value="ECF RNA POLYMERASE SIGMA FACTOR SIGM"/>
    <property type="match status" value="1"/>
</dbReference>
<keyword evidence="8" id="KW-1185">Reference proteome</keyword>
<dbReference type="NCBIfam" id="TIGR02983">
    <property type="entry name" value="SigE-fam_strep"/>
    <property type="match status" value="1"/>
</dbReference>
<dbReference type="InterPro" id="IPR036388">
    <property type="entry name" value="WH-like_DNA-bd_sf"/>
</dbReference>
<dbReference type="SUPFAM" id="SSF88659">
    <property type="entry name" value="Sigma3 and sigma4 domains of RNA polymerase sigma factors"/>
    <property type="match status" value="1"/>
</dbReference>
<dbReference type="Gene3D" id="1.10.1740.10">
    <property type="match status" value="1"/>
</dbReference>
<dbReference type="InterPro" id="IPR014284">
    <property type="entry name" value="RNA_pol_sigma-70_dom"/>
</dbReference>
<dbReference type="CDD" id="cd06171">
    <property type="entry name" value="Sigma70_r4"/>
    <property type="match status" value="1"/>
</dbReference>
<evidence type="ECO:0000313" key="8">
    <source>
        <dbReference type="Proteomes" id="UP000677913"/>
    </source>
</evidence>
<dbReference type="NCBIfam" id="TIGR02937">
    <property type="entry name" value="sigma70-ECF"/>
    <property type="match status" value="1"/>
</dbReference>
<keyword evidence="4" id="KW-0238">DNA-binding</keyword>
<proteinExistence type="inferred from homology"/>
<dbReference type="EMBL" id="JAGSXH010000003">
    <property type="protein sequence ID" value="MBS2961762.1"/>
    <property type="molecule type" value="Genomic_DNA"/>
</dbReference>
<dbReference type="SUPFAM" id="SSF88946">
    <property type="entry name" value="Sigma2 domain of RNA polymerase sigma factors"/>
    <property type="match status" value="1"/>
</dbReference>
<evidence type="ECO:0000259" key="6">
    <source>
        <dbReference type="SMART" id="SM00421"/>
    </source>
</evidence>
<dbReference type="InterPro" id="IPR013325">
    <property type="entry name" value="RNA_pol_sigma_r2"/>
</dbReference>
<dbReference type="InterPro" id="IPR013324">
    <property type="entry name" value="RNA_pol_sigma_r3/r4-like"/>
</dbReference>
<dbReference type="GO" id="GO:0003677">
    <property type="term" value="F:DNA binding"/>
    <property type="evidence" value="ECO:0007669"/>
    <property type="project" value="UniProtKB-KW"/>
</dbReference>
<evidence type="ECO:0000256" key="1">
    <source>
        <dbReference type="ARBA" id="ARBA00010641"/>
    </source>
</evidence>
<dbReference type="InterPro" id="IPR000792">
    <property type="entry name" value="Tscrpt_reg_LuxR_C"/>
</dbReference>
<dbReference type="AlphaFoldDB" id="A0A8J8B9E9"/>
<comment type="similarity">
    <text evidence="1">Belongs to the sigma-70 factor family. ECF subfamily.</text>
</comment>
<feature type="domain" description="HTH luxR-type" evidence="6">
    <location>
        <begin position="140"/>
        <end position="196"/>
    </location>
</feature>
<evidence type="ECO:0000313" key="7">
    <source>
        <dbReference type="EMBL" id="MBS2961762.1"/>
    </source>
</evidence>
<evidence type="ECO:0000256" key="3">
    <source>
        <dbReference type="ARBA" id="ARBA00023082"/>
    </source>
</evidence>
<accession>A0A8J8B9E9</accession>
<dbReference type="GO" id="GO:0006352">
    <property type="term" value="P:DNA-templated transcription initiation"/>
    <property type="evidence" value="ECO:0007669"/>
    <property type="project" value="InterPro"/>
</dbReference>
<keyword evidence="3" id="KW-0731">Sigma factor</keyword>
<evidence type="ECO:0000256" key="5">
    <source>
        <dbReference type="ARBA" id="ARBA00023163"/>
    </source>
</evidence>
<dbReference type="InterPro" id="IPR007627">
    <property type="entry name" value="RNA_pol_sigma70_r2"/>
</dbReference>
<dbReference type="Pfam" id="PF04542">
    <property type="entry name" value="Sigma70_r2"/>
    <property type="match status" value="1"/>
</dbReference>
<evidence type="ECO:0000256" key="4">
    <source>
        <dbReference type="ARBA" id="ARBA00023125"/>
    </source>
</evidence>
<evidence type="ECO:0000256" key="2">
    <source>
        <dbReference type="ARBA" id="ARBA00023015"/>
    </source>
</evidence>
<dbReference type="PANTHER" id="PTHR43133">
    <property type="entry name" value="RNA POLYMERASE ECF-TYPE SIGMA FACTO"/>
    <property type="match status" value="1"/>
</dbReference>
<dbReference type="GO" id="GO:0016987">
    <property type="term" value="F:sigma factor activity"/>
    <property type="evidence" value="ECO:0007669"/>
    <property type="project" value="UniProtKB-KW"/>
</dbReference>
<comment type="caution">
    <text evidence="7">The sequence shown here is derived from an EMBL/GenBank/DDBJ whole genome shotgun (WGS) entry which is preliminary data.</text>
</comment>
<organism evidence="7 8">
    <name type="scientific">Actinocrinis puniceicyclus</name>
    <dbReference type="NCBI Taxonomy" id="977794"/>
    <lineage>
        <taxon>Bacteria</taxon>
        <taxon>Bacillati</taxon>
        <taxon>Actinomycetota</taxon>
        <taxon>Actinomycetes</taxon>
        <taxon>Catenulisporales</taxon>
        <taxon>Actinospicaceae</taxon>
        <taxon>Actinocrinis</taxon>
    </lineage>
</organism>
<keyword evidence="2" id="KW-0805">Transcription regulation</keyword>
<dbReference type="RefSeq" id="WP_211463735.1">
    <property type="nucleotide sequence ID" value="NZ_JAGSXH010000003.1"/>
</dbReference>
<gene>
    <name evidence="7" type="ORF">KGA66_01790</name>
</gene>
<keyword evidence="5" id="KW-0804">Transcription</keyword>
<dbReference type="InterPro" id="IPR013249">
    <property type="entry name" value="RNA_pol_sigma70_r4_t2"/>
</dbReference>
<dbReference type="InterPro" id="IPR014325">
    <property type="entry name" value="RNA_pol_sigma-E_actinobac"/>
</dbReference>